<dbReference type="InterPro" id="IPR002912">
    <property type="entry name" value="ACT_dom"/>
</dbReference>
<reference evidence="2 3" key="1">
    <citation type="journal article" date="2018" name="ISME J.">
        <title>Endosymbiont genomes yield clues of tubeworm success.</title>
        <authorList>
            <person name="Li Y."/>
            <person name="Liles M.R."/>
            <person name="Halanych K.M."/>
        </authorList>
    </citation>
    <scope>NUCLEOTIDE SEQUENCE [LARGE SCALE GENOMIC DNA]</scope>
    <source>
        <strain evidence="2">A1464</strain>
    </source>
</reference>
<sequence>MKWSVLTLVGADQAGIVAAVTDALYQRGCNLAQASMMRLGANFAIMLRVSHESDKDLHQILDGICKEMNLHLHIDEDVNTDVSRIEPDVQVTVYGADRGGIVAQVTSALALAGLNIIDLETDVGGSKDKPIYIMTMEGIAKNGIDPLQKALDDLNTDIEINLDEINTLRG</sequence>
<proteinExistence type="predicted"/>
<protein>
    <submittedName>
        <fullName evidence="2">Amino acid-binding protein</fullName>
    </submittedName>
</protein>
<dbReference type="Proteomes" id="UP000254266">
    <property type="component" value="Unassembled WGS sequence"/>
</dbReference>
<dbReference type="SUPFAM" id="SSF55021">
    <property type="entry name" value="ACT-like"/>
    <property type="match status" value="2"/>
</dbReference>
<gene>
    <name evidence="2" type="ORF">DIZ80_14490</name>
</gene>
<dbReference type="PROSITE" id="PS51671">
    <property type="entry name" value="ACT"/>
    <property type="match status" value="2"/>
</dbReference>
<feature type="domain" description="ACT" evidence="1">
    <location>
        <begin position="5"/>
        <end position="87"/>
    </location>
</feature>
<accession>A0A370DAU3</accession>
<feature type="domain" description="ACT" evidence="1">
    <location>
        <begin position="90"/>
        <end position="165"/>
    </location>
</feature>
<dbReference type="PANTHER" id="PTHR34875">
    <property type="entry name" value="UPF0237 PROTEIN MJ1558"/>
    <property type="match status" value="1"/>
</dbReference>
<evidence type="ECO:0000313" key="3">
    <source>
        <dbReference type="Proteomes" id="UP000254266"/>
    </source>
</evidence>
<evidence type="ECO:0000259" key="1">
    <source>
        <dbReference type="PROSITE" id="PS51671"/>
    </source>
</evidence>
<comment type="caution">
    <text evidence="2">The sequence shown here is derived from an EMBL/GenBank/DDBJ whole genome shotgun (WGS) entry which is preliminary data.</text>
</comment>
<keyword evidence="3" id="KW-1185">Reference proteome</keyword>
<dbReference type="InterPro" id="IPR050990">
    <property type="entry name" value="UPF0237/GcvR_regulator"/>
</dbReference>
<organism evidence="2 3">
    <name type="scientific">endosymbiont of Galathealinum brachiosum</name>
    <dbReference type="NCBI Taxonomy" id="2200906"/>
    <lineage>
        <taxon>Bacteria</taxon>
        <taxon>Pseudomonadati</taxon>
        <taxon>Pseudomonadota</taxon>
        <taxon>Gammaproteobacteria</taxon>
        <taxon>sulfur-oxidizing symbionts</taxon>
    </lineage>
</organism>
<dbReference type="AlphaFoldDB" id="A0A370DAU3"/>
<dbReference type="Pfam" id="PF13740">
    <property type="entry name" value="ACT_6"/>
    <property type="match status" value="1"/>
</dbReference>
<evidence type="ECO:0000313" key="2">
    <source>
        <dbReference type="EMBL" id="RDH81306.1"/>
    </source>
</evidence>
<dbReference type="EMBL" id="QFXC01000013">
    <property type="protein sequence ID" value="RDH81306.1"/>
    <property type="molecule type" value="Genomic_DNA"/>
</dbReference>
<dbReference type="Gene3D" id="3.30.70.260">
    <property type="match status" value="2"/>
</dbReference>
<dbReference type="PANTHER" id="PTHR34875:SF6">
    <property type="entry name" value="UPF0237 PROTEIN MJ1558"/>
    <property type="match status" value="1"/>
</dbReference>
<dbReference type="InterPro" id="IPR045865">
    <property type="entry name" value="ACT-like_dom_sf"/>
</dbReference>
<name>A0A370DAU3_9GAMM</name>